<evidence type="ECO:0000256" key="9">
    <source>
        <dbReference type="SAM" id="Phobius"/>
    </source>
</evidence>
<evidence type="ECO:0000313" key="10">
    <source>
        <dbReference type="EMBL" id="EQD35035.1"/>
    </source>
</evidence>
<dbReference type="SMART" id="SM01323">
    <property type="entry name" value="YajC"/>
    <property type="match status" value="1"/>
</dbReference>
<dbReference type="PRINTS" id="PR01853">
    <property type="entry name" value="YAJCTRNLCASE"/>
</dbReference>
<keyword evidence="8 9" id="KW-0472">Membrane</keyword>
<evidence type="ECO:0000313" key="11">
    <source>
        <dbReference type="EMBL" id="EQD52474.1"/>
    </source>
</evidence>
<dbReference type="PANTHER" id="PTHR33909">
    <property type="entry name" value="SEC TRANSLOCON ACCESSORY COMPLEX SUBUNIT YAJC"/>
    <property type="match status" value="1"/>
</dbReference>
<sequence length="123" mass="13658">MTNFTSRMREPFMNLIPNAWAQGTASGPSSGGNVWSLVLIFVVFILFFYFTAMRPQQKRQKEHRKLIEGLATGDEVLTQGGLVGRVVRLNEQFVVLEVSNGVDLTVQRQAVSAVYPKGTLKAV</sequence>
<keyword evidence="3" id="KW-1003">Cell membrane</keyword>
<keyword evidence="2" id="KW-0813">Transport</keyword>
<keyword evidence="7" id="KW-0811">Translocation</keyword>
<dbReference type="InterPro" id="IPR003849">
    <property type="entry name" value="Preprotein_translocase_YajC"/>
</dbReference>
<keyword evidence="5" id="KW-0653">Protein transport</keyword>
<keyword evidence="4 9" id="KW-0812">Transmembrane</keyword>
<evidence type="ECO:0000256" key="6">
    <source>
        <dbReference type="ARBA" id="ARBA00022989"/>
    </source>
</evidence>
<evidence type="ECO:0000256" key="1">
    <source>
        <dbReference type="ARBA" id="ARBA00004162"/>
    </source>
</evidence>
<dbReference type="EMBL" id="AUZZ01009070">
    <property type="protein sequence ID" value="EQD35035.1"/>
    <property type="molecule type" value="Genomic_DNA"/>
</dbReference>
<keyword evidence="6 9" id="KW-1133">Transmembrane helix</keyword>
<gene>
    <name evidence="11" type="ORF">B1B_10708</name>
    <name evidence="10" type="ORF">B2A_12570</name>
</gene>
<dbReference type="GO" id="GO:0005886">
    <property type="term" value="C:plasma membrane"/>
    <property type="evidence" value="ECO:0007669"/>
    <property type="project" value="UniProtKB-SubCell"/>
</dbReference>
<evidence type="ECO:0000256" key="8">
    <source>
        <dbReference type="ARBA" id="ARBA00023136"/>
    </source>
</evidence>
<dbReference type="EMBL" id="AUZY01006963">
    <property type="protein sequence ID" value="EQD52474.1"/>
    <property type="molecule type" value="Genomic_DNA"/>
</dbReference>
<feature type="transmembrane region" description="Helical" evidence="9">
    <location>
        <begin position="34"/>
        <end position="52"/>
    </location>
</feature>
<evidence type="ECO:0000256" key="7">
    <source>
        <dbReference type="ARBA" id="ARBA00023010"/>
    </source>
</evidence>
<dbReference type="PANTHER" id="PTHR33909:SF1">
    <property type="entry name" value="SEC TRANSLOCON ACCESSORY COMPLEX SUBUNIT YAJC"/>
    <property type="match status" value="1"/>
</dbReference>
<name>T0ZYS2_9ZZZZ</name>
<evidence type="ECO:0000256" key="5">
    <source>
        <dbReference type="ARBA" id="ARBA00022927"/>
    </source>
</evidence>
<evidence type="ECO:0000256" key="4">
    <source>
        <dbReference type="ARBA" id="ARBA00022692"/>
    </source>
</evidence>
<dbReference type="GO" id="GO:0015031">
    <property type="term" value="P:protein transport"/>
    <property type="evidence" value="ECO:0007669"/>
    <property type="project" value="UniProtKB-KW"/>
</dbReference>
<evidence type="ECO:0000256" key="3">
    <source>
        <dbReference type="ARBA" id="ARBA00022475"/>
    </source>
</evidence>
<accession>T0ZYS2</accession>
<dbReference type="NCBIfam" id="TIGR00739">
    <property type="entry name" value="yajC"/>
    <property type="match status" value="1"/>
</dbReference>
<comment type="subcellular location">
    <subcellularLocation>
        <location evidence="1">Cell membrane</location>
        <topology evidence="1">Single-pass membrane protein</topology>
    </subcellularLocation>
</comment>
<evidence type="ECO:0000256" key="2">
    <source>
        <dbReference type="ARBA" id="ARBA00022448"/>
    </source>
</evidence>
<reference evidence="10" key="2">
    <citation type="journal article" date="2014" name="ISME J.">
        <title>Microbial stratification in low pH oxic and suboxic macroscopic growths along an acid mine drainage.</title>
        <authorList>
            <person name="Mendez-Garcia C."/>
            <person name="Mesa V."/>
            <person name="Sprenger R.R."/>
            <person name="Richter M."/>
            <person name="Diez M.S."/>
            <person name="Solano J."/>
            <person name="Bargiela R."/>
            <person name="Golyshina O.V."/>
            <person name="Manteca A."/>
            <person name="Ramos J.L."/>
            <person name="Gallego J.R."/>
            <person name="Llorente I."/>
            <person name="Martins Dos Santos V.A."/>
            <person name="Jensen O.N."/>
            <person name="Pelaez A.I."/>
            <person name="Sanchez J."/>
            <person name="Ferrer M."/>
        </authorList>
    </citation>
    <scope>NUCLEOTIDE SEQUENCE</scope>
</reference>
<comment type="caution">
    <text evidence="10">The sequence shown here is derived from an EMBL/GenBank/DDBJ whole genome shotgun (WGS) entry which is preliminary data.</text>
</comment>
<reference evidence="10" key="1">
    <citation type="submission" date="2013-08" db="EMBL/GenBank/DDBJ databases">
        <authorList>
            <person name="Mendez C."/>
            <person name="Richter M."/>
            <person name="Ferrer M."/>
            <person name="Sanchez J."/>
        </authorList>
    </citation>
    <scope>NUCLEOTIDE SEQUENCE</scope>
</reference>
<protein>
    <submittedName>
        <fullName evidence="10">YajC</fullName>
    </submittedName>
</protein>
<organism evidence="10">
    <name type="scientific">mine drainage metagenome</name>
    <dbReference type="NCBI Taxonomy" id="410659"/>
    <lineage>
        <taxon>unclassified sequences</taxon>
        <taxon>metagenomes</taxon>
        <taxon>ecological metagenomes</taxon>
    </lineage>
</organism>
<dbReference type="AlphaFoldDB" id="T0ZYS2"/>
<proteinExistence type="predicted"/>
<dbReference type="Pfam" id="PF02699">
    <property type="entry name" value="YajC"/>
    <property type="match status" value="1"/>
</dbReference>